<reference evidence="2 3" key="1">
    <citation type="submission" date="2016-12" db="EMBL/GenBank/DDBJ databases">
        <title>The draft genome sequence of Actinophytocola xinjiangensis.</title>
        <authorList>
            <person name="Wang W."/>
            <person name="Yuan L."/>
        </authorList>
    </citation>
    <scope>NUCLEOTIDE SEQUENCE [LARGE SCALE GENOMIC DNA]</scope>
    <source>
        <strain evidence="2 3">CGMCC 4.4663</strain>
    </source>
</reference>
<evidence type="ECO:0000313" key="3">
    <source>
        <dbReference type="Proteomes" id="UP000185696"/>
    </source>
</evidence>
<feature type="domain" description="Carrier" evidence="1">
    <location>
        <begin position="1"/>
        <end position="40"/>
    </location>
</feature>
<evidence type="ECO:0000313" key="2">
    <source>
        <dbReference type="EMBL" id="OLF09670.1"/>
    </source>
</evidence>
<organism evidence="2 3">
    <name type="scientific">Actinophytocola xinjiangensis</name>
    <dbReference type="NCBI Taxonomy" id="485602"/>
    <lineage>
        <taxon>Bacteria</taxon>
        <taxon>Bacillati</taxon>
        <taxon>Actinomycetota</taxon>
        <taxon>Actinomycetes</taxon>
        <taxon>Pseudonocardiales</taxon>
        <taxon>Pseudonocardiaceae</taxon>
    </lineage>
</organism>
<dbReference type="AlphaFoldDB" id="A0A7Z1AX30"/>
<dbReference type="EMBL" id="MSIF01000008">
    <property type="protein sequence ID" value="OLF09670.1"/>
    <property type="molecule type" value="Genomic_DNA"/>
</dbReference>
<evidence type="ECO:0000259" key="1">
    <source>
        <dbReference type="PROSITE" id="PS50075"/>
    </source>
</evidence>
<gene>
    <name evidence="2" type="ORF">BLA60_17900</name>
</gene>
<accession>A0A7Z1AX30</accession>
<keyword evidence="3" id="KW-1185">Reference proteome</keyword>
<proteinExistence type="predicted"/>
<protein>
    <recommendedName>
        <fullName evidence="1">Carrier domain-containing protein</fullName>
    </recommendedName>
</protein>
<comment type="caution">
    <text evidence="2">The sequence shown here is derived from an EMBL/GenBank/DDBJ whole genome shotgun (WGS) entry which is preliminary data.</text>
</comment>
<dbReference type="Proteomes" id="UP000185696">
    <property type="component" value="Unassembled WGS sequence"/>
</dbReference>
<dbReference type="InterPro" id="IPR009081">
    <property type="entry name" value="PP-bd_ACP"/>
</dbReference>
<sequence>MATQIAARIRTRFGIEVSVVELLRRRWTLAELAGEVQRRQLALASRDDLRAIAEPDWRTSG</sequence>
<dbReference type="PROSITE" id="PS50075">
    <property type="entry name" value="CARRIER"/>
    <property type="match status" value="1"/>
</dbReference>
<name>A0A7Z1AX30_9PSEU</name>